<feature type="transmembrane region" description="Helical" evidence="1">
    <location>
        <begin position="37"/>
        <end position="58"/>
    </location>
</feature>
<proteinExistence type="predicted"/>
<accession>A0AAJ6GYB0</accession>
<dbReference type="AlphaFoldDB" id="A0AAJ6GYB0"/>
<evidence type="ECO:0000256" key="1">
    <source>
        <dbReference type="SAM" id="Phobius"/>
    </source>
</evidence>
<dbReference type="RefSeq" id="WP_285957418.1">
    <property type="nucleotide sequence ID" value="NZ_CP127225.1"/>
</dbReference>
<name>A0AAJ6GYB0_9XANT</name>
<evidence type="ECO:0000313" key="3">
    <source>
        <dbReference type="Proteomes" id="UP001228059"/>
    </source>
</evidence>
<reference evidence="2 3" key="1">
    <citation type="submission" date="2023-05" db="EMBL/GenBank/DDBJ databases">
        <title>Complete Genome Resource of Xanthomonas oryzae pv. leersiae Strain YNJC Isolated From Plateau Japonica Rice in Southwest China.</title>
        <authorList>
            <person name="Aa X."/>
            <person name="Mei L."/>
            <person name="Liu P."/>
            <person name="Yang Y."/>
            <person name="Tang C."/>
            <person name="Zhang F."/>
            <person name="Dong C."/>
            <person name="Wang B."/>
            <person name="Chen X."/>
            <person name="Dai L."/>
        </authorList>
    </citation>
    <scope>NUCLEOTIDE SEQUENCE [LARGE SCALE GENOMIC DNA]</scope>
    <source>
        <strain evidence="2 3">YNJC</strain>
    </source>
</reference>
<evidence type="ECO:0000313" key="2">
    <source>
        <dbReference type="EMBL" id="WIX08439.1"/>
    </source>
</evidence>
<sequence length="124" mass="13732">MERQESKFGKNTGIEDVEFRPRSYLGPTRQPADSSDFWVRAGVCFVVLIIAAVGLIEWNARRQAAAMTAELLRPMTPREGAQFKAGQEKAERELAANTAKEVAQLRRRILGRSAAGGSEAAVRW</sequence>
<keyword evidence="1" id="KW-0812">Transmembrane</keyword>
<gene>
    <name evidence="2" type="ORF">QN060_11155</name>
</gene>
<protein>
    <submittedName>
        <fullName evidence="2">Uncharacterized protein</fullName>
    </submittedName>
</protein>
<dbReference type="Proteomes" id="UP001228059">
    <property type="component" value="Chromosome"/>
</dbReference>
<organism evidence="2 3">
    <name type="scientific">Xanthomonas oryzae pv. leersiae</name>
    <dbReference type="NCBI Taxonomy" id="3112258"/>
    <lineage>
        <taxon>Bacteria</taxon>
        <taxon>Pseudomonadati</taxon>
        <taxon>Pseudomonadota</taxon>
        <taxon>Gammaproteobacteria</taxon>
        <taxon>Lysobacterales</taxon>
        <taxon>Lysobacteraceae</taxon>
        <taxon>Xanthomonas</taxon>
    </lineage>
</organism>
<keyword evidence="1" id="KW-0472">Membrane</keyword>
<keyword evidence="1" id="KW-1133">Transmembrane helix</keyword>
<dbReference type="EMBL" id="CP127225">
    <property type="protein sequence ID" value="WIX08439.1"/>
    <property type="molecule type" value="Genomic_DNA"/>
</dbReference>